<dbReference type="RefSeq" id="WP_187502571.1">
    <property type="nucleotide sequence ID" value="NZ_CP162536.1"/>
</dbReference>
<keyword evidence="2" id="KW-1185">Reference proteome</keyword>
<organism evidence="1 2">
    <name type="scientific">Sphingomonas albertensis</name>
    <dbReference type="NCBI Taxonomy" id="2762591"/>
    <lineage>
        <taxon>Bacteria</taxon>
        <taxon>Pseudomonadati</taxon>
        <taxon>Pseudomonadota</taxon>
        <taxon>Alphaproteobacteria</taxon>
        <taxon>Sphingomonadales</taxon>
        <taxon>Sphingomonadaceae</taxon>
        <taxon>Sphingomonas</taxon>
    </lineage>
</organism>
<sequence length="281" mass="32099">MSAIYQYSIIRFLPFADLGEFANIGIVALDSQNKILEFRLARSRFRRLREFFGEDAYRAYGAAIEHLRLELASFTMSGGFWANWNPERAFSHLTRKHESSIIFSEVRTLLSKDHIGDVVDMLFTRLIERQRQEAHDLDLIKDIRHELVANGIKGFRAIRVVDDVVPVTFPLAHRNGKLNAIQPMVFTQKTPLAVFDHGAMWKRRLMYLLDQGKIEDKSILLAVDPPVADASRSLQSAYTEAMNEIKSLPFEAVTAEIGGRINHRIIEFAEAAAPPRHSFFN</sequence>
<accession>A0ABR7AK01</accession>
<comment type="caution">
    <text evidence="1">The sequence shown here is derived from an EMBL/GenBank/DDBJ whole genome shotgun (WGS) entry which is preliminary data.</text>
</comment>
<evidence type="ECO:0000313" key="2">
    <source>
        <dbReference type="Proteomes" id="UP000597613"/>
    </source>
</evidence>
<dbReference type="EMBL" id="JACONT010000005">
    <property type="protein sequence ID" value="MBC3940779.1"/>
    <property type="molecule type" value="Genomic_DNA"/>
</dbReference>
<dbReference type="InterPro" id="IPR021398">
    <property type="entry name" value="DUF3037"/>
</dbReference>
<evidence type="ECO:0000313" key="1">
    <source>
        <dbReference type="EMBL" id="MBC3940779.1"/>
    </source>
</evidence>
<dbReference type="Proteomes" id="UP000597613">
    <property type="component" value="Unassembled WGS sequence"/>
</dbReference>
<name>A0ABR7AK01_9SPHN</name>
<proteinExistence type="predicted"/>
<gene>
    <name evidence="1" type="ORF">H8S47_03645</name>
</gene>
<dbReference type="Pfam" id="PF11236">
    <property type="entry name" value="DUF3037"/>
    <property type="match status" value="1"/>
</dbReference>
<reference evidence="1 2" key="1">
    <citation type="submission" date="2020-08" db="EMBL/GenBank/DDBJ databases">
        <title>Putative novel bacterial strains isolated from necrotic wheat leaf tissues caused by Xanthomonas translucens.</title>
        <authorList>
            <person name="Tambong J.T."/>
        </authorList>
    </citation>
    <scope>NUCLEOTIDE SEQUENCE [LARGE SCALE GENOMIC DNA]</scope>
    <source>
        <strain evidence="2">DOAB 1063</strain>
    </source>
</reference>
<protein>
    <submittedName>
        <fullName evidence="1">DUF3037 domain-containing protein</fullName>
    </submittedName>
</protein>